<dbReference type="PROSITE" id="PS50162">
    <property type="entry name" value="RECA_2"/>
    <property type="match status" value="1"/>
</dbReference>
<comment type="function">
    <text evidence="11">Plays a role in repairing double-strand DNA breaks, probably involving stabilizing or processing branched DNA or blocked replication forks.</text>
</comment>
<evidence type="ECO:0000256" key="10">
    <source>
        <dbReference type="ARBA" id="ARBA00023204"/>
    </source>
</evidence>
<evidence type="ECO:0000256" key="11">
    <source>
        <dbReference type="HAMAP-Rule" id="MF_01498"/>
    </source>
</evidence>
<dbReference type="GO" id="GO:0000725">
    <property type="term" value="P:recombinational repair"/>
    <property type="evidence" value="ECO:0007669"/>
    <property type="project" value="UniProtKB-UniRule"/>
</dbReference>
<dbReference type="Pfam" id="PF13541">
    <property type="entry name" value="ChlI"/>
    <property type="match status" value="1"/>
</dbReference>
<dbReference type="GO" id="GO:0016787">
    <property type="term" value="F:hydrolase activity"/>
    <property type="evidence" value="ECO:0007669"/>
    <property type="project" value="UniProtKB-KW"/>
</dbReference>
<dbReference type="InterPro" id="IPR003593">
    <property type="entry name" value="AAA+_ATPase"/>
</dbReference>
<dbReference type="NCBIfam" id="TIGR00416">
    <property type="entry name" value="sms"/>
    <property type="match status" value="1"/>
</dbReference>
<evidence type="ECO:0000256" key="1">
    <source>
        <dbReference type="ARBA" id="ARBA00022723"/>
    </source>
</evidence>
<evidence type="ECO:0000313" key="15">
    <source>
        <dbReference type="EMBL" id="KKQ70298.1"/>
    </source>
</evidence>
<dbReference type="PANTHER" id="PTHR32472">
    <property type="entry name" value="DNA REPAIR PROTEIN RADA"/>
    <property type="match status" value="1"/>
</dbReference>
<name>A0A0G0JRW9_9BACT</name>
<dbReference type="AlphaFoldDB" id="A0A0G0JRW9"/>
<evidence type="ECO:0000256" key="8">
    <source>
        <dbReference type="ARBA" id="ARBA00023016"/>
    </source>
</evidence>
<evidence type="ECO:0000256" key="3">
    <source>
        <dbReference type="ARBA" id="ARBA00022763"/>
    </source>
</evidence>
<evidence type="ECO:0000256" key="4">
    <source>
        <dbReference type="ARBA" id="ARBA00022771"/>
    </source>
</evidence>
<keyword evidence="3 11" id="KW-0227">DNA damage</keyword>
<dbReference type="Pfam" id="PF13481">
    <property type="entry name" value="AAA_25"/>
    <property type="match status" value="1"/>
</dbReference>
<feature type="short sequence motif" description="RadA KNRFG motif" evidence="11">
    <location>
        <begin position="253"/>
        <end position="257"/>
    </location>
</feature>
<proteinExistence type="inferred from homology"/>
<feature type="domain" description="RecA family profile 1" evidence="14">
    <location>
        <begin position="65"/>
        <end position="216"/>
    </location>
</feature>
<dbReference type="InterPro" id="IPR014721">
    <property type="entry name" value="Ribsml_uS5_D2-typ_fold_subgr"/>
</dbReference>
<comment type="domain">
    <text evidence="11">The middle region has homology to RecA with ATPase motifs including the RadA KNRFG motif, while the C-terminus is homologous to Lon protease.</text>
</comment>
<evidence type="ECO:0000256" key="2">
    <source>
        <dbReference type="ARBA" id="ARBA00022741"/>
    </source>
</evidence>
<organism evidence="15 16">
    <name type="scientific">Candidatus Falkowbacteria bacterium GW2011_GWE1_38_31</name>
    <dbReference type="NCBI Taxonomy" id="1618638"/>
    <lineage>
        <taxon>Bacteria</taxon>
        <taxon>Candidatus Falkowiibacteriota</taxon>
    </lineage>
</organism>
<reference evidence="15" key="1">
    <citation type="journal article" date="2015" name="Nature">
        <title>rRNA introns, odd ribosomes, and small enigmatic genomes across a large radiation of phyla.</title>
        <authorList>
            <person name="Brown C.T."/>
            <person name="Hug L.A."/>
            <person name="Thomas B.C."/>
            <person name="Sharon I."/>
            <person name="Castelle C.J."/>
            <person name="Singh A."/>
            <person name="Wilkins M.J."/>
            <person name="Williams K.H."/>
            <person name="Banfield J.F."/>
        </authorList>
    </citation>
    <scope>NUCLEOTIDE SEQUENCE [LARGE SCALE GENOMIC DNA]</scope>
</reference>
<dbReference type="SUPFAM" id="SSF52540">
    <property type="entry name" value="P-loop containing nucleoside triphosphate hydrolases"/>
    <property type="match status" value="1"/>
</dbReference>
<dbReference type="GO" id="GO:0005829">
    <property type="term" value="C:cytosol"/>
    <property type="evidence" value="ECO:0007669"/>
    <property type="project" value="TreeGrafter"/>
</dbReference>
<dbReference type="GO" id="GO:0008270">
    <property type="term" value="F:zinc ion binding"/>
    <property type="evidence" value="ECO:0007669"/>
    <property type="project" value="UniProtKB-KW"/>
</dbReference>
<gene>
    <name evidence="11" type="primary">radA</name>
    <name evidence="15" type="ORF">US91_C0005G0003</name>
</gene>
<dbReference type="InterPro" id="IPR020588">
    <property type="entry name" value="RecA_ATP-bd"/>
</dbReference>
<feature type="region of interest" description="Lon-protease-like" evidence="11">
    <location>
        <begin position="352"/>
        <end position="450"/>
    </location>
</feature>
<dbReference type="HAMAP" id="MF_01498">
    <property type="entry name" value="RadA_bact"/>
    <property type="match status" value="1"/>
</dbReference>
<dbReference type="Pfam" id="PF18073">
    <property type="entry name" value="Zn_ribbon_LapB"/>
    <property type="match status" value="1"/>
</dbReference>
<comment type="similarity">
    <text evidence="11 13">Belongs to the RecA family. RadA subfamily.</text>
</comment>
<dbReference type="GO" id="GO:0005524">
    <property type="term" value="F:ATP binding"/>
    <property type="evidence" value="ECO:0007669"/>
    <property type="project" value="UniProtKB-UniRule"/>
</dbReference>
<keyword evidence="8 11" id="KW-0346">Stress response</keyword>
<dbReference type="EMBL" id="LBUU01000005">
    <property type="protein sequence ID" value="KKQ70298.1"/>
    <property type="molecule type" value="Genomic_DNA"/>
</dbReference>
<keyword evidence="5" id="KW-0378">Hydrolase</keyword>
<evidence type="ECO:0000256" key="7">
    <source>
        <dbReference type="ARBA" id="ARBA00022840"/>
    </source>
</evidence>
<evidence type="ECO:0000313" key="16">
    <source>
        <dbReference type="Proteomes" id="UP000034022"/>
    </source>
</evidence>
<dbReference type="InterPro" id="IPR020568">
    <property type="entry name" value="Ribosomal_Su5_D2-typ_SF"/>
</dbReference>
<protein>
    <recommendedName>
        <fullName evidence="11 12">DNA repair protein RadA</fullName>
    </recommendedName>
</protein>
<keyword evidence="6 13" id="KW-0862">Zinc</keyword>
<evidence type="ECO:0000256" key="6">
    <source>
        <dbReference type="ARBA" id="ARBA00022833"/>
    </source>
</evidence>
<dbReference type="SUPFAM" id="SSF54211">
    <property type="entry name" value="Ribosomal protein S5 domain 2-like"/>
    <property type="match status" value="1"/>
</dbReference>
<accession>A0A0G0JRW9</accession>
<dbReference type="GO" id="GO:0003684">
    <property type="term" value="F:damaged DNA binding"/>
    <property type="evidence" value="ECO:0007669"/>
    <property type="project" value="InterPro"/>
</dbReference>
<dbReference type="GO" id="GO:0140664">
    <property type="term" value="F:ATP-dependent DNA damage sensor activity"/>
    <property type="evidence" value="ECO:0007669"/>
    <property type="project" value="InterPro"/>
</dbReference>
<dbReference type="Gene3D" id="3.40.50.300">
    <property type="entry name" value="P-loop containing nucleotide triphosphate hydrolases"/>
    <property type="match status" value="1"/>
</dbReference>
<dbReference type="PANTHER" id="PTHR32472:SF10">
    <property type="entry name" value="DNA REPAIR PROTEIN RADA-LIKE PROTEIN"/>
    <property type="match status" value="1"/>
</dbReference>
<evidence type="ECO:0000259" key="14">
    <source>
        <dbReference type="PROSITE" id="PS50162"/>
    </source>
</evidence>
<dbReference type="InterPro" id="IPR027417">
    <property type="entry name" value="P-loop_NTPase"/>
</dbReference>
<evidence type="ECO:0000256" key="5">
    <source>
        <dbReference type="ARBA" id="ARBA00022801"/>
    </source>
</evidence>
<dbReference type="PRINTS" id="PR01874">
    <property type="entry name" value="DNAREPAIRADA"/>
</dbReference>
<keyword evidence="7 11" id="KW-0067">ATP-binding</keyword>
<evidence type="ECO:0000256" key="9">
    <source>
        <dbReference type="ARBA" id="ARBA00023125"/>
    </source>
</evidence>
<comment type="function">
    <text evidence="13">DNA-dependent ATPase involved in processing of recombination intermediates, plays a role in repairing DNA breaks. Stimulates the branch migration of RecA-mediated strand transfer reactions, allowing the 3' invading strand to extend heteroduplex DNA faster. Binds ssDNA in the presence of ADP but not other nucleotides, has ATPase activity that is stimulated by ssDNA and various branched DNA structures, but inhibited by SSB. Does not have RecA's homology-searching function.</text>
</comment>
<dbReference type="SMART" id="SM00382">
    <property type="entry name" value="AAA"/>
    <property type="match status" value="1"/>
</dbReference>
<dbReference type="PATRIC" id="fig|1618638.3.peg.601"/>
<feature type="binding site" evidence="11">
    <location>
        <begin position="94"/>
        <end position="101"/>
    </location>
    <ligand>
        <name>ATP</name>
        <dbReference type="ChEBI" id="CHEBI:30616"/>
    </ligand>
</feature>
<keyword evidence="1 11" id="KW-0479">Metal-binding</keyword>
<dbReference type="Proteomes" id="UP000034022">
    <property type="component" value="Unassembled WGS sequence"/>
</dbReference>
<evidence type="ECO:0000256" key="12">
    <source>
        <dbReference type="NCBIfam" id="TIGR00416"/>
    </source>
</evidence>
<comment type="caution">
    <text evidence="15">The sequence shown here is derived from an EMBL/GenBank/DDBJ whole genome shotgun (WGS) entry which is preliminary data.</text>
</comment>
<keyword evidence="10 11" id="KW-0234">DNA repair</keyword>
<dbReference type="Gene3D" id="3.30.230.10">
    <property type="match status" value="1"/>
</dbReference>
<dbReference type="InterPro" id="IPR041166">
    <property type="entry name" value="Rubredoxin_2"/>
</dbReference>
<keyword evidence="2 11" id="KW-0547">Nucleotide-binding</keyword>
<sequence>MSKNSKTIFVCAKCDAQSSKWIGRCLECGAWGSLSEQVVNTDEKKADSAFAPALVIDLEKVQDIDLNRLKTNIGEVDRVMGGGITPGSLILLAGEPGIGKSTILAQIADVIGKSSSTGKVIYVSGEESAAQVKSRLVRLGCDLKKMQFISETDVEKIKPALLLHKPVLAIIDSIQTVYSSLLPSEAGGINQIRAATVKLLEVAKEHNIAIILVGHITKDGLAAGPKSLEHIVDTVLYLESQAGHDYRLLRATKNRFGSINELGVFEMTGSGFKEILNPSSVFLDEKNRSISGSVVGVVMEGTRPFLVEVQALVTKTVFGYPQRKASGFDLNRLQVLVSVLSKRANINLTNQDVIINIAGGLKVTDPALDLAVCLAIASSLLNQIIDSKTVAIGEVGLGGEIRSVGKIKERLFEAEKLGFKTAIVPDAVVANKNLHLIKQKKLEDIVRNLI</sequence>
<keyword evidence="9 11" id="KW-0238">DNA-binding</keyword>
<evidence type="ECO:0000256" key="13">
    <source>
        <dbReference type="RuleBase" id="RU003555"/>
    </source>
</evidence>
<keyword evidence="4 13" id="KW-0863">Zinc-finger</keyword>
<dbReference type="InterPro" id="IPR004504">
    <property type="entry name" value="DNA_repair_RadA"/>
</dbReference>